<evidence type="ECO:0000256" key="5">
    <source>
        <dbReference type="ARBA" id="ARBA00023014"/>
    </source>
</evidence>
<comment type="similarity">
    <text evidence="6">Belongs to the radical SAM superfamily. Anaerobic sulfatase-maturating enzyme family.</text>
</comment>
<dbReference type="EMBL" id="VWMK01000009">
    <property type="protein sequence ID" value="KAA3765487.1"/>
    <property type="molecule type" value="Genomic_DNA"/>
</dbReference>
<dbReference type="Pfam" id="PF04055">
    <property type="entry name" value="Radical_SAM"/>
    <property type="match status" value="1"/>
</dbReference>
<evidence type="ECO:0000256" key="3">
    <source>
        <dbReference type="ARBA" id="ARBA00022723"/>
    </source>
</evidence>
<evidence type="ECO:0000256" key="2">
    <source>
        <dbReference type="ARBA" id="ARBA00022691"/>
    </source>
</evidence>
<dbReference type="GO" id="GO:0051536">
    <property type="term" value="F:iron-sulfur cluster binding"/>
    <property type="evidence" value="ECO:0007669"/>
    <property type="project" value="UniProtKB-KW"/>
</dbReference>
<dbReference type="InterPro" id="IPR058240">
    <property type="entry name" value="rSAM_sf"/>
</dbReference>
<evidence type="ECO:0000256" key="6">
    <source>
        <dbReference type="ARBA" id="ARBA00023601"/>
    </source>
</evidence>
<dbReference type="GO" id="GO:0046872">
    <property type="term" value="F:metal ion binding"/>
    <property type="evidence" value="ECO:0007669"/>
    <property type="project" value="UniProtKB-KW"/>
</dbReference>
<dbReference type="PANTHER" id="PTHR43273">
    <property type="entry name" value="ANAEROBIC SULFATASE-MATURATING ENZYME HOMOLOG ASLB-RELATED"/>
    <property type="match status" value="1"/>
</dbReference>
<dbReference type="InterPro" id="IPR007197">
    <property type="entry name" value="rSAM"/>
</dbReference>
<dbReference type="GO" id="GO:0016491">
    <property type="term" value="F:oxidoreductase activity"/>
    <property type="evidence" value="ECO:0007669"/>
    <property type="project" value="InterPro"/>
</dbReference>
<dbReference type="InterPro" id="IPR013785">
    <property type="entry name" value="Aldolase_TIM"/>
</dbReference>
<dbReference type="Gene3D" id="3.20.20.70">
    <property type="entry name" value="Aldolase class I"/>
    <property type="match status" value="1"/>
</dbReference>
<dbReference type="PANTHER" id="PTHR43273:SF3">
    <property type="entry name" value="ANAEROBIC SULFATASE-MATURATING ENZYME HOMOLOG ASLB-RELATED"/>
    <property type="match status" value="1"/>
</dbReference>
<evidence type="ECO:0000256" key="4">
    <source>
        <dbReference type="ARBA" id="ARBA00023004"/>
    </source>
</evidence>
<comment type="cofactor">
    <cofactor evidence="1">
        <name>[4Fe-4S] cluster</name>
        <dbReference type="ChEBI" id="CHEBI:49883"/>
    </cofactor>
</comment>
<evidence type="ECO:0000256" key="1">
    <source>
        <dbReference type="ARBA" id="ARBA00001966"/>
    </source>
</evidence>
<reference evidence="8 9" key="1">
    <citation type="journal article" date="2019" name="Nat. Med.">
        <title>A library of human gut bacterial isolates paired with longitudinal multiomics data enables mechanistic microbiome research.</title>
        <authorList>
            <person name="Poyet M."/>
            <person name="Groussin M."/>
            <person name="Gibbons S.M."/>
            <person name="Avila-Pacheco J."/>
            <person name="Jiang X."/>
            <person name="Kearney S.M."/>
            <person name="Perrotta A.R."/>
            <person name="Berdy B."/>
            <person name="Zhao S."/>
            <person name="Lieberman T.D."/>
            <person name="Swanson P.K."/>
            <person name="Smith M."/>
            <person name="Roesemann S."/>
            <person name="Alexander J.E."/>
            <person name="Rich S.A."/>
            <person name="Livny J."/>
            <person name="Vlamakis H."/>
            <person name="Clish C."/>
            <person name="Bullock K."/>
            <person name="Deik A."/>
            <person name="Scott J."/>
            <person name="Pierce K.A."/>
            <person name="Xavier R.J."/>
            <person name="Alm E.J."/>
        </authorList>
    </citation>
    <scope>NUCLEOTIDE SEQUENCE [LARGE SCALE GENOMIC DNA]</scope>
    <source>
        <strain evidence="8 9">BIOML-A10</strain>
    </source>
</reference>
<dbReference type="SFLD" id="SFLDG01067">
    <property type="entry name" value="SPASM/twitch_domain_containing"/>
    <property type="match status" value="1"/>
</dbReference>
<dbReference type="Proteomes" id="UP000422221">
    <property type="component" value="Unassembled WGS sequence"/>
</dbReference>
<dbReference type="AlphaFoldDB" id="A0A7J4XJ65"/>
<dbReference type="InterPro" id="IPR023867">
    <property type="entry name" value="Sulphatase_maturase_rSAM"/>
</dbReference>
<organism evidence="8 9">
    <name type="scientific">Bacteroides salyersiae</name>
    <dbReference type="NCBI Taxonomy" id="291644"/>
    <lineage>
        <taxon>Bacteria</taxon>
        <taxon>Pseudomonadati</taxon>
        <taxon>Bacteroidota</taxon>
        <taxon>Bacteroidia</taxon>
        <taxon>Bacteroidales</taxon>
        <taxon>Bacteroidaceae</taxon>
        <taxon>Bacteroides</taxon>
    </lineage>
</organism>
<evidence type="ECO:0000313" key="9">
    <source>
        <dbReference type="Proteomes" id="UP000422221"/>
    </source>
</evidence>
<name>A0A7J4XJ65_9BACE</name>
<comment type="caution">
    <text evidence="8">The sequence shown here is derived from an EMBL/GenBank/DDBJ whole genome shotgun (WGS) entry which is preliminary data.</text>
</comment>
<keyword evidence="2" id="KW-0949">S-adenosyl-L-methionine</keyword>
<proteinExistence type="inferred from homology"/>
<evidence type="ECO:0000313" key="8">
    <source>
        <dbReference type="EMBL" id="KAA3765487.1"/>
    </source>
</evidence>
<dbReference type="RefSeq" id="WP_130058788.1">
    <property type="nucleotide sequence ID" value="NZ_JADNPJ010000005.1"/>
</dbReference>
<dbReference type="SFLD" id="SFLDS00029">
    <property type="entry name" value="Radical_SAM"/>
    <property type="match status" value="1"/>
</dbReference>
<sequence>MNNSTECLNDAYGEAIGLLTTYRCNLKCKYCYILTKRNKDMSLETAQNILEPFLLKKGGRLDIAFMGGETLMAMSMIRPLVEWIEKGNWNRSYRLFGSTNGTLLTTELKNWLKEYSYILSLGLSYDGLPTSQTNNRGSNNIDIDFFLTTWPKQPIQMTVNTETVGKMADGVIYLLERGALVHPNVAYEENEWSQGDLREYGKQLDRLQKYYNEHDDKPLISQFIHDLNEYARCIDTPKKQLEICGAGNGFQVFDVDGQSYPCHILSPLVLEHKKLQQVKNGLISQTNDFSDTKCATCPYVSSCPTCIACNYLYRGTLQNRDLTHCQIMQLEVKAFIKKEVLRLTAKNHLTPDDALEIDSIKKLIKYEKSKK</sequence>
<keyword evidence="4" id="KW-0408">Iron</keyword>
<dbReference type="CDD" id="cd01335">
    <property type="entry name" value="Radical_SAM"/>
    <property type="match status" value="1"/>
</dbReference>
<gene>
    <name evidence="8" type="ORF">F3F73_10680</name>
</gene>
<evidence type="ECO:0000259" key="7">
    <source>
        <dbReference type="Pfam" id="PF04055"/>
    </source>
</evidence>
<accession>A0A7J4XJ65</accession>
<protein>
    <submittedName>
        <fullName evidence="8">4Fe-4S cluster-binding domain-containing protein</fullName>
    </submittedName>
</protein>
<feature type="domain" description="Radical SAM core" evidence="7">
    <location>
        <begin position="20"/>
        <end position="124"/>
    </location>
</feature>
<dbReference type="SUPFAM" id="SSF102114">
    <property type="entry name" value="Radical SAM enzymes"/>
    <property type="match status" value="1"/>
</dbReference>
<keyword evidence="3" id="KW-0479">Metal-binding</keyword>
<keyword evidence="5" id="KW-0411">Iron-sulfur</keyword>